<dbReference type="InterPro" id="IPR058240">
    <property type="entry name" value="rSAM_sf"/>
</dbReference>
<evidence type="ECO:0000256" key="5">
    <source>
        <dbReference type="ARBA" id="ARBA00023014"/>
    </source>
</evidence>
<evidence type="ECO:0000256" key="4">
    <source>
        <dbReference type="ARBA" id="ARBA00023004"/>
    </source>
</evidence>
<dbReference type="Gene3D" id="3.80.30.20">
    <property type="entry name" value="tm_1862 like domain"/>
    <property type="match status" value="1"/>
</dbReference>
<sequence length="253" mass="29285">PQSVLAEISLLQQKYNPDQLWFADDLFTLKRDWVMSLTELMIDQKIQIPFECLARVDRIDPDLLRNLHLAGCYRIWFGAESGSETMIHTMNKGFQIPQVRQAVDWTQKSGIDAGLFILIGYPGETLADLWKTLRMIKELNPEACGNSVAYPIKGTPFYDLVKHKLSADYAWSKRNENRIAFRGRYPELFYWFAIRLVNNWAFFWRGVEERDKVGSQSIRAAKCLIAGSIVLTIGCFYDFTQLISKKNNHDYSP</sequence>
<evidence type="ECO:0000256" key="1">
    <source>
        <dbReference type="ARBA" id="ARBA00001966"/>
    </source>
</evidence>
<dbReference type="SUPFAM" id="SSF102114">
    <property type="entry name" value="Radical SAM enzymes"/>
    <property type="match status" value="1"/>
</dbReference>
<dbReference type="PANTHER" id="PTHR43409:SF7">
    <property type="entry name" value="BLL1977 PROTEIN"/>
    <property type="match status" value="1"/>
</dbReference>
<evidence type="ECO:0000259" key="6">
    <source>
        <dbReference type="SMART" id="SM00729"/>
    </source>
</evidence>
<reference evidence="7 8" key="1">
    <citation type="submission" date="2024-09" db="EMBL/GenBank/DDBJ databases">
        <title>Laminarin stimulates single cell rates of sulfate reduction while oxygen inhibits transcriptomic activity in coastal marine sediment.</title>
        <authorList>
            <person name="Lindsay M."/>
            <person name="Orcutt B."/>
            <person name="Emerson D."/>
            <person name="Stepanauskas R."/>
            <person name="D'Angelo T."/>
        </authorList>
    </citation>
    <scope>NUCLEOTIDE SEQUENCE [LARGE SCALE GENOMIC DNA]</scope>
    <source>
        <strain evidence="7">SAG AM-311-K15</strain>
    </source>
</reference>
<name>A0ABV6Z710_UNCC1</name>
<accession>A0ABV6Z710</accession>
<dbReference type="InterPro" id="IPR006638">
    <property type="entry name" value="Elp3/MiaA/NifB-like_rSAM"/>
</dbReference>
<evidence type="ECO:0000313" key="7">
    <source>
        <dbReference type="EMBL" id="MFC1854227.1"/>
    </source>
</evidence>
<organism evidence="7 8">
    <name type="scientific">candidate division CSSED10-310 bacterium</name>
    <dbReference type="NCBI Taxonomy" id="2855610"/>
    <lineage>
        <taxon>Bacteria</taxon>
        <taxon>Bacteria division CSSED10-310</taxon>
    </lineage>
</organism>
<evidence type="ECO:0000256" key="2">
    <source>
        <dbReference type="ARBA" id="ARBA00022691"/>
    </source>
</evidence>
<dbReference type="InterPro" id="IPR051198">
    <property type="entry name" value="BchE-like"/>
</dbReference>
<protein>
    <submittedName>
        <fullName evidence="7">B12-binding domain-containing radical SAM protein</fullName>
    </submittedName>
</protein>
<feature type="non-terminal residue" evidence="7">
    <location>
        <position position="1"/>
    </location>
</feature>
<dbReference type="Proteomes" id="UP001594351">
    <property type="component" value="Unassembled WGS sequence"/>
</dbReference>
<gene>
    <name evidence="7" type="ORF">ACFL27_28925</name>
</gene>
<dbReference type="Pfam" id="PF04055">
    <property type="entry name" value="Radical_SAM"/>
    <property type="match status" value="1"/>
</dbReference>
<keyword evidence="8" id="KW-1185">Reference proteome</keyword>
<dbReference type="InterPro" id="IPR023404">
    <property type="entry name" value="rSAM_horseshoe"/>
</dbReference>
<keyword evidence="2" id="KW-0949">S-adenosyl-L-methionine</keyword>
<keyword evidence="3" id="KW-0479">Metal-binding</keyword>
<dbReference type="SMART" id="SM00729">
    <property type="entry name" value="Elp3"/>
    <property type="match status" value="1"/>
</dbReference>
<comment type="cofactor">
    <cofactor evidence="1">
        <name>[4Fe-4S] cluster</name>
        <dbReference type="ChEBI" id="CHEBI:49883"/>
    </cofactor>
</comment>
<dbReference type="InterPro" id="IPR007197">
    <property type="entry name" value="rSAM"/>
</dbReference>
<evidence type="ECO:0000256" key="3">
    <source>
        <dbReference type="ARBA" id="ARBA00022723"/>
    </source>
</evidence>
<dbReference type="EMBL" id="JBHPBY010000781">
    <property type="protein sequence ID" value="MFC1854227.1"/>
    <property type="molecule type" value="Genomic_DNA"/>
</dbReference>
<feature type="domain" description="Elp3/MiaA/NifB-like radical SAM core" evidence="6">
    <location>
        <begin position="1"/>
        <end position="179"/>
    </location>
</feature>
<dbReference type="PANTHER" id="PTHR43409">
    <property type="entry name" value="ANAEROBIC MAGNESIUM-PROTOPORPHYRIN IX MONOMETHYL ESTER CYCLASE-RELATED"/>
    <property type="match status" value="1"/>
</dbReference>
<keyword evidence="5" id="KW-0411">Iron-sulfur</keyword>
<evidence type="ECO:0000313" key="8">
    <source>
        <dbReference type="Proteomes" id="UP001594351"/>
    </source>
</evidence>
<proteinExistence type="predicted"/>
<keyword evidence="4" id="KW-0408">Iron</keyword>
<comment type="caution">
    <text evidence="7">The sequence shown here is derived from an EMBL/GenBank/DDBJ whole genome shotgun (WGS) entry which is preliminary data.</text>
</comment>